<dbReference type="Proteomes" id="UP001239111">
    <property type="component" value="Chromosome 1"/>
</dbReference>
<reference evidence="1" key="1">
    <citation type="submission" date="2023-04" db="EMBL/GenBank/DDBJ databases">
        <title>A chromosome-level genome assembly of the parasitoid wasp Eretmocerus hayati.</title>
        <authorList>
            <person name="Zhong Y."/>
            <person name="Liu S."/>
            <person name="Liu Y."/>
        </authorList>
    </citation>
    <scope>NUCLEOTIDE SEQUENCE</scope>
    <source>
        <strain evidence="1">ZJU_SS_LIU_2023</strain>
    </source>
</reference>
<organism evidence="1 2">
    <name type="scientific">Eretmocerus hayati</name>
    <dbReference type="NCBI Taxonomy" id="131215"/>
    <lineage>
        <taxon>Eukaryota</taxon>
        <taxon>Metazoa</taxon>
        <taxon>Ecdysozoa</taxon>
        <taxon>Arthropoda</taxon>
        <taxon>Hexapoda</taxon>
        <taxon>Insecta</taxon>
        <taxon>Pterygota</taxon>
        <taxon>Neoptera</taxon>
        <taxon>Endopterygota</taxon>
        <taxon>Hymenoptera</taxon>
        <taxon>Apocrita</taxon>
        <taxon>Proctotrupomorpha</taxon>
        <taxon>Chalcidoidea</taxon>
        <taxon>Aphelinidae</taxon>
        <taxon>Aphelininae</taxon>
        <taxon>Eretmocerus</taxon>
    </lineage>
</organism>
<protein>
    <submittedName>
        <fullName evidence="1">Uncharacterized protein</fullName>
    </submittedName>
</protein>
<evidence type="ECO:0000313" key="1">
    <source>
        <dbReference type="EMBL" id="KAJ8686916.1"/>
    </source>
</evidence>
<gene>
    <name evidence="1" type="ORF">QAD02_022710</name>
</gene>
<accession>A0ACC2PTR3</accession>
<sequence>MNLLCIVLFLFFSFVESIAKSSPIVKTSLGQIKGSIIKSRLGKDIYSFRGIRYANPPVGLRRFKVAESVHPWEGIFDASEDGPSCICPEGRNLSEDCLALNIYTTKLQNGNNGTQNPVIVFFPPGSFTSFSAQSYIWGPEYYLDQDIVLVTVNYRLSALGFTSTGTKHAPGNLGLKDQVMALKFIQQHIAHFGGNPNAVTITGVSAGGWSVVLHMLSPMSRGLFHKAIAMSGSPVKANNLPSNQSDIAFKQASFVNCPSGPDKLDEMFDCLGKVPAQQFGDTIPLFSEFYGDPSLIFSPVVEPEVEGVERFLHAQPVDIIRSGNFSHVPFITGITKDEIVRPVLRACEAADEGNSSYFDDLERDWNRVAPILFQYDRFGEQSETATTKIRKFYFNDEIISRDNADKLAQIYADAIIGFSVYRTANLMAQYSTQPVYYYEFAYQGRYSFQSWNKTGEPYGVAHYDDLQYIFYVSYLTPLFQNNDPETLMVEKMTSMWANFAKSGEPIPKNNTLFGDFAWETLTPKNHKYLKIDEIFEMRSKLFPERYALWDEMFPLSDPNSRN</sequence>
<dbReference type="EMBL" id="CM056741">
    <property type="protein sequence ID" value="KAJ8686916.1"/>
    <property type="molecule type" value="Genomic_DNA"/>
</dbReference>
<name>A0ACC2PTR3_9HYME</name>
<proteinExistence type="predicted"/>
<evidence type="ECO:0000313" key="2">
    <source>
        <dbReference type="Proteomes" id="UP001239111"/>
    </source>
</evidence>
<keyword evidence="2" id="KW-1185">Reference proteome</keyword>
<comment type="caution">
    <text evidence="1">The sequence shown here is derived from an EMBL/GenBank/DDBJ whole genome shotgun (WGS) entry which is preliminary data.</text>
</comment>